<reference evidence="2" key="1">
    <citation type="journal article" date="2019" name="Int. J. Syst. Evol. Microbiol.">
        <title>The Global Catalogue of Microorganisms (GCM) 10K type strain sequencing project: providing services to taxonomists for standard genome sequencing and annotation.</title>
        <authorList>
            <consortium name="The Broad Institute Genomics Platform"/>
            <consortium name="The Broad Institute Genome Sequencing Center for Infectious Disease"/>
            <person name="Wu L."/>
            <person name="Ma J."/>
        </authorList>
    </citation>
    <scope>NUCLEOTIDE SEQUENCE [LARGE SCALE GENOMIC DNA]</scope>
    <source>
        <strain evidence="2">KCTC 12848</strain>
    </source>
</reference>
<dbReference type="EMBL" id="JBHSJB010000049">
    <property type="protein sequence ID" value="MFC5059832.1"/>
    <property type="molecule type" value="Genomic_DNA"/>
</dbReference>
<dbReference type="InterPro" id="IPR013381">
    <property type="entry name" value="CRISPR-assoc_prot_Cse1"/>
</dbReference>
<dbReference type="CDD" id="cd09729">
    <property type="entry name" value="Cse1_I-E"/>
    <property type="match status" value="1"/>
</dbReference>
<sequence length="584" mass="64081">MCAFEGVNGESGVGSARRAVRDRRRGRMNLLDDPWIPVRIEGSRIEVSGRDAILRSTEIQQLVVDVPTMLPVLLRQFLLPLVLDALGVPRSAGEWKRWMRAFTDGSLWWSDERLAAEGRVRDEWATARREALLRYFAEHRESFGLFHPERPFAQVAGLRTANGDTKSTSLLIPSIASGNNVPLFSGRTGDDPLPLRPAEAARWLLHAQCWDTAAIKSGAVGDPQAKAGKTTGNPTGPLGQLGMVVPVGRSLAETIMLNVPIIYDGLSEKDVPQWRREPWSSTWTSSQAGGLRELLTWQARRVRLHTTDTAEGIRVTSVVVAAGDRLERTPLFEPHTVWNVDPKPKKGASPLRPRRHASGRAAWRGLDALLALGEGSAKAQTSRQLEALAEVLDQDYPLQVVTVGVEYGNQSAVVENVIADAIPLPAAALTEVAVRDAVIRIAEQADQLARATNLLSADLRRAAGSEPLPWDKGQRPGDRLLHALDPATRRLLEKLQVRSDHEAVEAVCTAWEQVAWRAAFDVVEPLLRDASPRQFTGVSDTRSGKELTHCSPRAELSFRAKIARILPLAAAVFRRPDSDPDQGS</sequence>
<dbReference type="Pfam" id="PF09481">
    <property type="entry name" value="CRISPR_Cse1"/>
    <property type="match status" value="1"/>
</dbReference>
<organism evidence="1 2">
    <name type="scientific">Saccharothrix xinjiangensis</name>
    <dbReference type="NCBI Taxonomy" id="204798"/>
    <lineage>
        <taxon>Bacteria</taxon>
        <taxon>Bacillati</taxon>
        <taxon>Actinomycetota</taxon>
        <taxon>Actinomycetes</taxon>
        <taxon>Pseudonocardiales</taxon>
        <taxon>Pseudonocardiaceae</taxon>
        <taxon>Saccharothrix</taxon>
    </lineage>
</organism>
<name>A0ABV9YDZ9_9PSEU</name>
<dbReference type="RefSeq" id="WP_344038254.1">
    <property type="nucleotide sequence ID" value="NZ_BAAAKE010000010.1"/>
</dbReference>
<dbReference type="Gene3D" id="1.10.132.100">
    <property type="match status" value="1"/>
</dbReference>
<gene>
    <name evidence="1" type="primary">casA</name>
    <name evidence="1" type="synonym">cse1</name>
    <name evidence="1" type="ORF">ACFPFM_39485</name>
</gene>
<dbReference type="Proteomes" id="UP001595833">
    <property type="component" value="Unassembled WGS sequence"/>
</dbReference>
<accession>A0ABV9YDZ9</accession>
<evidence type="ECO:0000313" key="2">
    <source>
        <dbReference type="Proteomes" id="UP001595833"/>
    </source>
</evidence>
<keyword evidence="2" id="KW-1185">Reference proteome</keyword>
<evidence type="ECO:0000313" key="1">
    <source>
        <dbReference type="EMBL" id="MFC5059832.1"/>
    </source>
</evidence>
<dbReference type="NCBIfam" id="TIGR02547">
    <property type="entry name" value="casA_cse1"/>
    <property type="match status" value="1"/>
</dbReference>
<comment type="caution">
    <text evidence="1">The sequence shown here is derived from an EMBL/GenBank/DDBJ whole genome shotgun (WGS) entry which is preliminary data.</text>
</comment>
<protein>
    <submittedName>
        <fullName evidence="1">Type I-E CRISPR-associated protein Cse1/CasA</fullName>
    </submittedName>
</protein>
<proteinExistence type="predicted"/>